<evidence type="ECO:0000313" key="1">
    <source>
        <dbReference type="EMBL" id="MBB4940760.1"/>
    </source>
</evidence>
<reference evidence="1 2" key="1">
    <citation type="submission" date="2020-08" db="EMBL/GenBank/DDBJ databases">
        <title>Sequencing the genomes of 1000 actinobacteria strains.</title>
        <authorList>
            <person name="Klenk H.-P."/>
        </authorList>
    </citation>
    <scope>NUCLEOTIDE SEQUENCE [LARGE SCALE GENOMIC DNA]</scope>
    <source>
        <strain evidence="1 2">DSM 43023</strain>
    </source>
</reference>
<name>A0A7W7RZ18_9ACTN</name>
<dbReference type="RefSeq" id="WP_184756924.1">
    <property type="nucleotide sequence ID" value="NZ_BAABEK010000005.1"/>
</dbReference>
<comment type="caution">
    <text evidence="1">The sequence shown here is derived from an EMBL/GenBank/DDBJ whole genome shotgun (WGS) entry which is preliminary data.</text>
</comment>
<protein>
    <submittedName>
        <fullName evidence="1">Uncharacterized protein</fullName>
    </submittedName>
</protein>
<proteinExistence type="predicted"/>
<keyword evidence="2" id="KW-1185">Reference proteome</keyword>
<dbReference type="Proteomes" id="UP000534286">
    <property type="component" value="Unassembled WGS sequence"/>
</dbReference>
<evidence type="ECO:0000313" key="2">
    <source>
        <dbReference type="Proteomes" id="UP000534286"/>
    </source>
</evidence>
<accession>A0A7W7RZ18</accession>
<dbReference type="AlphaFoldDB" id="A0A7W7RZ18"/>
<dbReference type="EMBL" id="JACHJU010000002">
    <property type="protein sequence ID" value="MBB4940760.1"/>
    <property type="molecule type" value="Genomic_DNA"/>
</dbReference>
<organism evidence="1 2">
    <name type="scientific">Streptosporangium album</name>
    <dbReference type="NCBI Taxonomy" id="47479"/>
    <lineage>
        <taxon>Bacteria</taxon>
        <taxon>Bacillati</taxon>
        <taxon>Actinomycetota</taxon>
        <taxon>Actinomycetes</taxon>
        <taxon>Streptosporangiales</taxon>
        <taxon>Streptosporangiaceae</taxon>
        <taxon>Streptosporangium</taxon>
    </lineage>
</organism>
<gene>
    <name evidence="1" type="ORF">FHR32_005137</name>
</gene>
<sequence>MPFKDFTTEILTSADVDLYLMSQVIIRCTSSTRPTLPAQGWHIYETDTNQFLVYNGSTWVQEGVETLFKRKTADESVVNSTTVQDDNDLTVTVGANRVYDVLLRLKLEGGSNGDFSYNWTLPSGASIDLAVTSMSTVVSGNEASIYNHSFPGGDRLLGMNTTPATASIVMQGLLIVGGTSGAVTFRWAQATSSTTTLFVKATSYMILRRLA</sequence>